<comment type="function">
    <text evidence="7">Cell signaling peptide that may regulate plant stress, growth, and development. Mediates a rapid alkalinization of extracellular space by mediating a transient increase in the cytoplasmic Ca(2+) concentration leading to a calcium-dependent signaling events through a cell surface receptor and a concomitant activation of some intracellular mitogen-activated protein kinases.</text>
</comment>
<evidence type="ECO:0000256" key="6">
    <source>
        <dbReference type="ARBA" id="ARBA00023157"/>
    </source>
</evidence>
<dbReference type="PANTHER" id="PTHR34270:SF3">
    <property type="entry name" value="PROTEIN RALF-LIKE 16-RELATED"/>
    <property type="match status" value="1"/>
</dbReference>
<keyword evidence="5" id="KW-0732">Signal</keyword>
<comment type="subcellular location">
    <subcellularLocation>
        <location evidence="1">Secreted</location>
    </subcellularLocation>
</comment>
<dbReference type="EMBL" id="JAEFBJ010000008">
    <property type="protein sequence ID" value="KAG7580698.1"/>
    <property type="molecule type" value="Genomic_DNA"/>
</dbReference>
<dbReference type="InterPro" id="IPR008801">
    <property type="entry name" value="RALF"/>
</dbReference>
<comment type="similarity">
    <text evidence="2">Belongs to the plant rapid alkalinization factor (RALF) family.</text>
</comment>
<evidence type="ECO:0000256" key="1">
    <source>
        <dbReference type="ARBA" id="ARBA00004613"/>
    </source>
</evidence>
<keyword evidence="3" id="KW-0964">Secreted</keyword>
<sequence>MSNMKRTNRLMLVATFIACVFISSMNMTVGKVIGYPGLRPDLPCDHHQYPSACAPSKQPVNPYRRGCEKLNRCRRDPPPPISRKMLIRAQFIYNNAYNQSP</sequence>
<organism evidence="8 9">
    <name type="scientific">Arabidopsis suecica</name>
    <name type="common">Swedish thale-cress</name>
    <name type="synonym">Cardaminopsis suecica</name>
    <dbReference type="NCBI Taxonomy" id="45249"/>
    <lineage>
        <taxon>Eukaryota</taxon>
        <taxon>Viridiplantae</taxon>
        <taxon>Streptophyta</taxon>
        <taxon>Embryophyta</taxon>
        <taxon>Tracheophyta</taxon>
        <taxon>Spermatophyta</taxon>
        <taxon>Magnoliopsida</taxon>
        <taxon>eudicotyledons</taxon>
        <taxon>Gunneridae</taxon>
        <taxon>Pentapetalae</taxon>
        <taxon>rosids</taxon>
        <taxon>malvids</taxon>
        <taxon>Brassicales</taxon>
        <taxon>Brassicaceae</taxon>
        <taxon>Camelineae</taxon>
        <taxon>Arabidopsis</taxon>
    </lineage>
</organism>
<name>A0A8T2B1C8_ARASU</name>
<evidence type="ECO:0000256" key="4">
    <source>
        <dbReference type="ARBA" id="ARBA00022702"/>
    </source>
</evidence>
<evidence type="ECO:0000313" key="8">
    <source>
        <dbReference type="EMBL" id="KAG7580698.1"/>
    </source>
</evidence>
<evidence type="ECO:0000256" key="3">
    <source>
        <dbReference type="ARBA" id="ARBA00022525"/>
    </source>
</evidence>
<keyword evidence="9" id="KW-1185">Reference proteome</keyword>
<evidence type="ECO:0000256" key="2">
    <source>
        <dbReference type="ARBA" id="ARBA00009178"/>
    </source>
</evidence>
<protein>
    <submittedName>
        <fullName evidence="8">Rapid ALkalinization Factor</fullName>
    </submittedName>
</protein>
<dbReference type="AlphaFoldDB" id="A0A8T2B1C8"/>
<dbReference type="GO" id="GO:0005179">
    <property type="term" value="F:hormone activity"/>
    <property type="evidence" value="ECO:0007669"/>
    <property type="project" value="UniProtKB-KW"/>
</dbReference>
<dbReference type="GO" id="GO:0005576">
    <property type="term" value="C:extracellular region"/>
    <property type="evidence" value="ECO:0007669"/>
    <property type="project" value="UniProtKB-SubCell"/>
</dbReference>
<dbReference type="Pfam" id="PF05498">
    <property type="entry name" value="RALF"/>
    <property type="match status" value="1"/>
</dbReference>
<evidence type="ECO:0000313" key="9">
    <source>
        <dbReference type="Proteomes" id="UP000694251"/>
    </source>
</evidence>
<dbReference type="Proteomes" id="UP000694251">
    <property type="component" value="Chromosome 8"/>
</dbReference>
<evidence type="ECO:0000256" key="7">
    <source>
        <dbReference type="ARBA" id="ARBA00037228"/>
    </source>
</evidence>
<dbReference type="PANTHER" id="PTHR34270">
    <property type="entry name" value="PROTEIN RALF-LIKE 15-RELATED"/>
    <property type="match status" value="1"/>
</dbReference>
<proteinExistence type="inferred from homology"/>
<keyword evidence="6" id="KW-1015">Disulfide bond</keyword>
<comment type="caution">
    <text evidence="8">The sequence shown here is derived from an EMBL/GenBank/DDBJ whole genome shotgun (WGS) entry which is preliminary data.</text>
</comment>
<dbReference type="OrthoDB" id="1097380at2759"/>
<gene>
    <name evidence="8" type="ORF">ISN44_As08g004700</name>
</gene>
<dbReference type="GO" id="GO:0040008">
    <property type="term" value="P:regulation of growth"/>
    <property type="evidence" value="ECO:0007669"/>
    <property type="project" value="UniProtKB-ARBA"/>
</dbReference>
<keyword evidence="4" id="KW-0372">Hormone</keyword>
<evidence type="ECO:0000256" key="5">
    <source>
        <dbReference type="ARBA" id="ARBA00022729"/>
    </source>
</evidence>
<reference evidence="8 9" key="1">
    <citation type="submission" date="2020-12" db="EMBL/GenBank/DDBJ databases">
        <title>Concerted genomic and epigenomic changes stabilize Arabidopsis allopolyploids.</title>
        <authorList>
            <person name="Chen Z."/>
        </authorList>
    </citation>
    <scope>NUCLEOTIDE SEQUENCE [LARGE SCALE GENOMIC DNA]</scope>
    <source>
        <strain evidence="8">As9502</strain>
        <tissue evidence="8">Leaf</tissue>
    </source>
</reference>
<accession>A0A8T2B1C8</accession>